<proteinExistence type="predicted"/>
<accession>A0A6A6SBM5</accession>
<reference evidence="1" key="1">
    <citation type="journal article" date="2020" name="Stud. Mycol.">
        <title>101 Dothideomycetes genomes: a test case for predicting lifestyles and emergence of pathogens.</title>
        <authorList>
            <person name="Haridas S."/>
            <person name="Albert R."/>
            <person name="Binder M."/>
            <person name="Bloem J."/>
            <person name="Labutti K."/>
            <person name="Salamov A."/>
            <person name="Andreopoulos B."/>
            <person name="Baker S."/>
            <person name="Barry K."/>
            <person name="Bills G."/>
            <person name="Bluhm B."/>
            <person name="Cannon C."/>
            <person name="Castanera R."/>
            <person name="Culley D."/>
            <person name="Daum C."/>
            <person name="Ezra D."/>
            <person name="Gonzalez J."/>
            <person name="Henrissat B."/>
            <person name="Kuo A."/>
            <person name="Liang C."/>
            <person name="Lipzen A."/>
            <person name="Lutzoni F."/>
            <person name="Magnuson J."/>
            <person name="Mondo S."/>
            <person name="Nolan M."/>
            <person name="Ohm R."/>
            <person name="Pangilinan J."/>
            <person name="Park H.-J."/>
            <person name="Ramirez L."/>
            <person name="Alfaro M."/>
            <person name="Sun H."/>
            <person name="Tritt A."/>
            <person name="Yoshinaga Y."/>
            <person name="Zwiers L.-H."/>
            <person name="Turgeon B."/>
            <person name="Goodwin S."/>
            <person name="Spatafora J."/>
            <person name="Crous P."/>
            <person name="Grigoriev I."/>
        </authorList>
    </citation>
    <scope>NUCLEOTIDE SEQUENCE</scope>
    <source>
        <strain evidence="1">CBS 473.64</strain>
    </source>
</reference>
<sequence>MTGTTRTQLARTASEIPLALRALYNLTLKDLAKPGRPIFFYSISEESMAPQVHPENWQIVPHRRVSVATNNHPCLYEPASVGTYPLISGRAQRAMRFMVENYKHVMEKRNARATQPKNEQLQSKDDVEMDYELAIKGLVEEVEGMIGKLSRNARKDAEAVIRTTLGW</sequence>
<dbReference type="EMBL" id="MU006777">
    <property type="protein sequence ID" value="KAF2645205.1"/>
    <property type="molecule type" value="Genomic_DNA"/>
</dbReference>
<gene>
    <name evidence="1" type="ORF">P280DRAFT_475778</name>
</gene>
<evidence type="ECO:0000313" key="1">
    <source>
        <dbReference type="EMBL" id="KAF2645205.1"/>
    </source>
</evidence>
<evidence type="ECO:0000313" key="2">
    <source>
        <dbReference type="Proteomes" id="UP000799753"/>
    </source>
</evidence>
<dbReference type="Proteomes" id="UP000799753">
    <property type="component" value="Unassembled WGS sequence"/>
</dbReference>
<keyword evidence="2" id="KW-1185">Reference proteome</keyword>
<organism evidence="1 2">
    <name type="scientific">Massarina eburnea CBS 473.64</name>
    <dbReference type="NCBI Taxonomy" id="1395130"/>
    <lineage>
        <taxon>Eukaryota</taxon>
        <taxon>Fungi</taxon>
        <taxon>Dikarya</taxon>
        <taxon>Ascomycota</taxon>
        <taxon>Pezizomycotina</taxon>
        <taxon>Dothideomycetes</taxon>
        <taxon>Pleosporomycetidae</taxon>
        <taxon>Pleosporales</taxon>
        <taxon>Massarineae</taxon>
        <taxon>Massarinaceae</taxon>
        <taxon>Massarina</taxon>
    </lineage>
</organism>
<protein>
    <submittedName>
        <fullName evidence="1">Uncharacterized protein</fullName>
    </submittedName>
</protein>
<name>A0A6A6SBM5_9PLEO</name>
<dbReference type="AlphaFoldDB" id="A0A6A6SBM5"/>